<dbReference type="SMART" id="SM00360">
    <property type="entry name" value="RRM"/>
    <property type="match status" value="1"/>
</dbReference>
<dbReference type="Pfam" id="PF02458">
    <property type="entry name" value="Transferase"/>
    <property type="match status" value="1"/>
</dbReference>
<sequence>MKPSLAPLPPPYSSLSSPAAAAAAAAAPSAVAVESPSFTQPYYPHLRPHHAAAPAQPPPMVHADPEMQRISTLFVAGLPDDVKPREIHNLFRRRRGFDSCQLEYTGRGNQVIAFATFFTHHAAMAAMDALNFPMLKLSGGGAYIVIDKRVKAKKDDQDESSNDGDVGSGESSDTENDNSSNKGALSPEKSSTDRAKQDHERATAKEKSEKPSTADIPPCSTLFIANLGTTCTKEELEEVLTKHSGYYMLKMRRRGGMPVAFADFESVNLSCSLPMAEKGEFAVRIIDKTLIRASDPPPSPRVLPVSNIDLILHSFPISLIAVYPARSPAAGDFSAAAAAVRSALPSFLNHLFPFAGRIVANPATSLPEIHCNNAGAELVLAEADAPLSAVDFGDVHRSLYRIQIPFGNDVALSLQLVRFACGGFSVSWGTNHLLVDGHGLTMLPTLFSELAHTGALSRSPNHDRSLFGPRSPPRYDPALDQEFTLYDPARLVNVLMCDTFVRRNYRVDAADVERLRAAASEGQGRRRATRLEAVSAYIWKALAAATAAAGGDERCRMAWLVDGRPRLAGCRKYAGRRIGEYLGNVITYAWREARVEEVAGGSMAWAAAEAGAAIAGAAGEERFQQLVDWMEGHKGAGKWTETVGLGLGSPAAVVSSFLPFRIDADFGFGPPALAMPWLRPGRLGSAAFTISRGTGGDGSWVINTRLWPSLAAVLEGDPAAVFKPLTADSLGLAARQASRL</sequence>
<dbReference type="Gene3D" id="3.30.559.10">
    <property type="entry name" value="Chloramphenicol acetyltransferase-like domain"/>
    <property type="match status" value="2"/>
</dbReference>
<dbReference type="PANTHER" id="PTHR31642:SF237">
    <property type="entry name" value="OS06G0151100 PROTEIN"/>
    <property type="match status" value="1"/>
</dbReference>
<dbReference type="InterPro" id="IPR023213">
    <property type="entry name" value="CAT-like_dom_sf"/>
</dbReference>
<dbReference type="PANTHER" id="PTHR31642">
    <property type="entry name" value="TRICHOTHECENE 3-O-ACETYLTRANSFERASE"/>
    <property type="match status" value="1"/>
</dbReference>
<evidence type="ECO:0000256" key="3">
    <source>
        <dbReference type="ARBA" id="ARBA00023315"/>
    </source>
</evidence>
<dbReference type="AlphaFoldDB" id="A0A199W7R7"/>
<keyword evidence="3" id="KW-0012">Acyltransferase</keyword>
<dbReference type="STRING" id="4615.A0A199W7R7"/>
<protein>
    <submittedName>
        <fullName evidence="7">Omega-hydroxypalmitate O-feruloyl transferase</fullName>
    </submittedName>
</protein>
<evidence type="ECO:0000259" key="6">
    <source>
        <dbReference type="PROSITE" id="PS50102"/>
    </source>
</evidence>
<comment type="similarity">
    <text evidence="1">Belongs to the plant acyltransferase family.</text>
</comment>
<name>A0A199W7R7_ANACO</name>
<feature type="region of interest" description="Disordered" evidence="5">
    <location>
        <begin position="152"/>
        <end position="215"/>
    </location>
</feature>
<dbReference type="EMBL" id="LSRQ01000088">
    <property type="protein sequence ID" value="OAY85502.1"/>
    <property type="molecule type" value="Genomic_DNA"/>
</dbReference>
<dbReference type="SUPFAM" id="SSF54928">
    <property type="entry name" value="RNA-binding domain, RBD"/>
    <property type="match status" value="1"/>
</dbReference>
<evidence type="ECO:0000256" key="5">
    <source>
        <dbReference type="SAM" id="MobiDB-lite"/>
    </source>
</evidence>
<feature type="compositionally biased region" description="Basic and acidic residues" evidence="5">
    <location>
        <begin position="190"/>
        <end position="212"/>
    </location>
</feature>
<feature type="domain" description="RRM" evidence="6">
    <location>
        <begin position="71"/>
        <end position="151"/>
    </location>
</feature>
<keyword evidence="2 7" id="KW-0808">Transferase</keyword>
<proteinExistence type="inferred from homology"/>
<dbReference type="GO" id="GO:0003723">
    <property type="term" value="F:RNA binding"/>
    <property type="evidence" value="ECO:0007669"/>
    <property type="project" value="UniProtKB-UniRule"/>
</dbReference>
<reference evidence="7 8" key="1">
    <citation type="journal article" date="2016" name="DNA Res.">
        <title>The draft genome of MD-2 pineapple using hybrid error correction of long reads.</title>
        <authorList>
            <person name="Redwan R.M."/>
            <person name="Saidin A."/>
            <person name="Kumar S.V."/>
        </authorList>
    </citation>
    <scope>NUCLEOTIDE SEQUENCE [LARGE SCALE GENOMIC DNA]</scope>
    <source>
        <strain evidence="8">cv. MD2</strain>
        <tissue evidence="7">Leaf</tissue>
    </source>
</reference>
<organism evidence="7 8">
    <name type="scientific">Ananas comosus</name>
    <name type="common">Pineapple</name>
    <name type="synonym">Ananas ananas</name>
    <dbReference type="NCBI Taxonomy" id="4615"/>
    <lineage>
        <taxon>Eukaryota</taxon>
        <taxon>Viridiplantae</taxon>
        <taxon>Streptophyta</taxon>
        <taxon>Embryophyta</taxon>
        <taxon>Tracheophyta</taxon>
        <taxon>Spermatophyta</taxon>
        <taxon>Magnoliopsida</taxon>
        <taxon>Liliopsida</taxon>
        <taxon>Poales</taxon>
        <taxon>Bromeliaceae</taxon>
        <taxon>Bromelioideae</taxon>
        <taxon>Ananas</taxon>
    </lineage>
</organism>
<dbReference type="InterPro" id="IPR012677">
    <property type="entry name" value="Nucleotide-bd_a/b_plait_sf"/>
</dbReference>
<evidence type="ECO:0000313" key="8">
    <source>
        <dbReference type="Proteomes" id="UP000092600"/>
    </source>
</evidence>
<dbReference type="InterPro" id="IPR050317">
    <property type="entry name" value="Plant_Fungal_Acyltransferase"/>
</dbReference>
<comment type="caution">
    <text evidence="7">The sequence shown here is derived from an EMBL/GenBank/DDBJ whole genome shotgun (WGS) entry which is preliminary data.</text>
</comment>
<evidence type="ECO:0000256" key="4">
    <source>
        <dbReference type="PROSITE-ProRule" id="PRU00176"/>
    </source>
</evidence>
<evidence type="ECO:0000256" key="2">
    <source>
        <dbReference type="ARBA" id="ARBA00022679"/>
    </source>
</evidence>
<gene>
    <name evidence="7" type="ORF">ACMD2_04080</name>
</gene>
<dbReference type="InterPro" id="IPR035979">
    <property type="entry name" value="RBD_domain_sf"/>
</dbReference>
<dbReference type="PROSITE" id="PS50102">
    <property type="entry name" value="RRM"/>
    <property type="match status" value="1"/>
</dbReference>
<evidence type="ECO:0000256" key="1">
    <source>
        <dbReference type="ARBA" id="ARBA00009861"/>
    </source>
</evidence>
<dbReference type="GO" id="GO:0016747">
    <property type="term" value="F:acyltransferase activity, transferring groups other than amino-acyl groups"/>
    <property type="evidence" value="ECO:0007669"/>
    <property type="project" value="TreeGrafter"/>
</dbReference>
<dbReference type="Proteomes" id="UP000092600">
    <property type="component" value="Unassembled WGS sequence"/>
</dbReference>
<dbReference type="InterPro" id="IPR000504">
    <property type="entry name" value="RRM_dom"/>
</dbReference>
<evidence type="ECO:0000313" key="7">
    <source>
        <dbReference type="EMBL" id="OAY85502.1"/>
    </source>
</evidence>
<accession>A0A199W7R7</accession>
<dbReference type="Gene3D" id="3.30.70.330">
    <property type="match status" value="2"/>
</dbReference>
<keyword evidence="4" id="KW-0694">RNA-binding</keyword>